<keyword evidence="4" id="KW-0813">Transport</keyword>
<evidence type="ECO:0000256" key="3">
    <source>
        <dbReference type="ARBA" id="ARBA00023136"/>
    </source>
</evidence>
<dbReference type="Pfam" id="PF04145">
    <property type="entry name" value="Ctr"/>
    <property type="match status" value="1"/>
</dbReference>
<name>F6QAV6_CIOIN</name>
<accession>A0A1W2WC21</accession>
<dbReference type="InParanoid" id="F6QAV6"/>
<dbReference type="PANTHER" id="PTHR12483">
    <property type="entry name" value="SOLUTE CARRIER FAMILY 31 COPPER TRANSPORTERS"/>
    <property type="match status" value="1"/>
</dbReference>
<feature type="transmembrane region" description="Helical" evidence="4">
    <location>
        <begin position="119"/>
        <end position="138"/>
    </location>
</feature>
<dbReference type="Ensembl" id="ENSCINT00000020444.3">
    <property type="protein sequence ID" value="ENSCINP00000020444.3"/>
    <property type="gene ID" value="ENSCING00000014500.2"/>
</dbReference>
<comment type="similarity">
    <text evidence="4">Belongs to the copper transporter (Ctr) (TC 1.A.56) family. SLC31A subfamily.</text>
</comment>
<evidence type="ECO:0000256" key="1">
    <source>
        <dbReference type="ARBA" id="ARBA00022692"/>
    </source>
</evidence>
<keyword evidence="2 4" id="KW-1133">Transmembrane helix</keyword>
<dbReference type="RefSeq" id="XP_002128630.1">
    <property type="nucleotide sequence ID" value="XM_002128594.5"/>
</dbReference>
<reference evidence="5" key="3">
    <citation type="submission" date="2025-08" db="UniProtKB">
        <authorList>
            <consortium name="Ensembl"/>
        </authorList>
    </citation>
    <scope>IDENTIFICATION</scope>
</reference>
<feature type="transmembrane region" description="Helical" evidence="4">
    <location>
        <begin position="96"/>
        <end position="113"/>
    </location>
</feature>
<dbReference type="GeneID" id="100181425"/>
<keyword evidence="4" id="KW-0186">Copper</keyword>
<dbReference type="KEGG" id="cin:100181425"/>
<organism evidence="5 6">
    <name type="scientific">Ciona intestinalis</name>
    <name type="common">Transparent sea squirt</name>
    <name type="synonym">Ascidia intestinalis</name>
    <dbReference type="NCBI Taxonomy" id="7719"/>
    <lineage>
        <taxon>Eukaryota</taxon>
        <taxon>Metazoa</taxon>
        <taxon>Chordata</taxon>
        <taxon>Tunicata</taxon>
        <taxon>Ascidiacea</taxon>
        <taxon>Phlebobranchia</taxon>
        <taxon>Cionidae</taxon>
        <taxon>Ciona</taxon>
    </lineage>
</organism>
<dbReference type="OrthoDB" id="73901at2759"/>
<keyword evidence="3 4" id="KW-0472">Membrane</keyword>
<evidence type="ECO:0000256" key="4">
    <source>
        <dbReference type="RuleBase" id="RU367022"/>
    </source>
</evidence>
<evidence type="ECO:0000256" key="2">
    <source>
        <dbReference type="ARBA" id="ARBA00022989"/>
    </source>
</evidence>
<dbReference type="GO" id="GO:0016020">
    <property type="term" value="C:membrane"/>
    <property type="evidence" value="ECO:0007669"/>
    <property type="project" value="UniProtKB-SubCell"/>
</dbReference>
<sequence>MEEYFSWWNLPLEFLFDAWKISNAVGLLFTCIAVFCVALIFEGFRILSAILSSRFFVLPLVPCNRDDDSSSSSINGSVEITDSLNHVKWERTKNHILQTAIHVFKVAASYGLMLAVMSYNAYIAISVLLGATLGYFVFCHHVYKLPRRTGDPCNLSRTTTCTFPEPSSEELLAGSTTAYIH</sequence>
<dbReference type="InterPro" id="IPR007274">
    <property type="entry name" value="Cop_transporter"/>
</dbReference>
<keyword evidence="6" id="KW-1185">Reference proteome</keyword>
<evidence type="ECO:0000313" key="5">
    <source>
        <dbReference type="Ensembl" id="ENSCINP00000020444.3"/>
    </source>
</evidence>
<dbReference type="HOGENOM" id="CLU_1524600_0_0_1"/>
<dbReference type="GeneTree" id="ENSGT00940000165783"/>
<proteinExistence type="inferred from homology"/>
<dbReference type="AlphaFoldDB" id="F6QAV6"/>
<dbReference type="Proteomes" id="UP000008144">
    <property type="component" value="Chromosome 13"/>
</dbReference>
<reference evidence="5" key="2">
    <citation type="journal article" date="2008" name="Genome Biol.">
        <title>Improved genome assembly and evidence-based global gene model set for the chordate Ciona intestinalis: new insight into intron and operon populations.</title>
        <authorList>
            <person name="Satou Y."/>
            <person name="Mineta K."/>
            <person name="Ogasawara M."/>
            <person name="Sasakura Y."/>
            <person name="Shoguchi E."/>
            <person name="Ueno K."/>
            <person name="Yamada L."/>
            <person name="Matsumoto J."/>
            <person name="Wasserscheid J."/>
            <person name="Dewar K."/>
            <person name="Wiley G.B."/>
            <person name="Macmil S.L."/>
            <person name="Roe B.A."/>
            <person name="Zeller R.W."/>
            <person name="Hastings K.E."/>
            <person name="Lemaire P."/>
            <person name="Lindquist E."/>
            <person name="Endo T."/>
            <person name="Hotta K."/>
            <person name="Inaba K."/>
        </authorList>
    </citation>
    <scope>NUCLEOTIDE SEQUENCE [LARGE SCALE GENOMIC DNA]</scope>
    <source>
        <strain evidence="5">wild type</strain>
    </source>
</reference>
<keyword evidence="4" id="KW-0187">Copper transport</keyword>
<gene>
    <name evidence="5" type="primary">LOC100181425</name>
</gene>
<dbReference type="PANTHER" id="PTHR12483:SF115">
    <property type="entry name" value="COPPER TRANSPORT PROTEIN"/>
    <property type="match status" value="1"/>
</dbReference>
<evidence type="ECO:0000313" key="6">
    <source>
        <dbReference type="Proteomes" id="UP000008144"/>
    </source>
</evidence>
<feature type="transmembrane region" description="Helical" evidence="4">
    <location>
        <begin position="20"/>
        <end position="41"/>
    </location>
</feature>
<protein>
    <recommendedName>
        <fullName evidence="4">Copper transport protein</fullName>
    </recommendedName>
</protein>
<dbReference type="STRING" id="7719.ENSCINP00000020444"/>
<dbReference type="OMA" id="LGYILMM"/>
<reference evidence="5" key="4">
    <citation type="submission" date="2025-09" db="UniProtKB">
        <authorList>
            <consortium name="Ensembl"/>
        </authorList>
    </citation>
    <scope>IDENTIFICATION</scope>
</reference>
<keyword evidence="4" id="KW-0406">Ion transport</keyword>
<dbReference type="EMBL" id="EAAA01001134">
    <property type="status" value="NOT_ANNOTATED_CDS"/>
    <property type="molecule type" value="Genomic_DNA"/>
</dbReference>
<accession>F6QAV6</accession>
<dbReference type="GO" id="GO:0005375">
    <property type="term" value="F:copper ion transmembrane transporter activity"/>
    <property type="evidence" value="ECO:0007669"/>
    <property type="project" value="UniProtKB-UniRule"/>
</dbReference>
<reference evidence="6" key="1">
    <citation type="journal article" date="2002" name="Science">
        <title>The draft genome of Ciona intestinalis: insights into chordate and vertebrate origins.</title>
        <authorList>
            <person name="Dehal P."/>
            <person name="Satou Y."/>
            <person name="Campbell R.K."/>
            <person name="Chapman J."/>
            <person name="Degnan B."/>
            <person name="De Tomaso A."/>
            <person name="Davidson B."/>
            <person name="Di Gregorio A."/>
            <person name="Gelpke M."/>
            <person name="Goodstein D.M."/>
            <person name="Harafuji N."/>
            <person name="Hastings K.E."/>
            <person name="Ho I."/>
            <person name="Hotta K."/>
            <person name="Huang W."/>
            <person name="Kawashima T."/>
            <person name="Lemaire P."/>
            <person name="Martinez D."/>
            <person name="Meinertzhagen I.A."/>
            <person name="Necula S."/>
            <person name="Nonaka M."/>
            <person name="Putnam N."/>
            <person name="Rash S."/>
            <person name="Saiga H."/>
            <person name="Satake M."/>
            <person name="Terry A."/>
            <person name="Yamada L."/>
            <person name="Wang H.G."/>
            <person name="Awazu S."/>
            <person name="Azumi K."/>
            <person name="Boore J."/>
            <person name="Branno M."/>
            <person name="Chin-Bow S."/>
            <person name="DeSantis R."/>
            <person name="Doyle S."/>
            <person name="Francino P."/>
            <person name="Keys D.N."/>
            <person name="Haga S."/>
            <person name="Hayashi H."/>
            <person name="Hino K."/>
            <person name="Imai K.S."/>
            <person name="Inaba K."/>
            <person name="Kano S."/>
            <person name="Kobayashi K."/>
            <person name="Kobayashi M."/>
            <person name="Lee B.I."/>
            <person name="Makabe K.W."/>
            <person name="Manohar C."/>
            <person name="Matassi G."/>
            <person name="Medina M."/>
            <person name="Mochizuki Y."/>
            <person name="Mount S."/>
            <person name="Morishita T."/>
            <person name="Miura S."/>
            <person name="Nakayama A."/>
            <person name="Nishizaka S."/>
            <person name="Nomoto H."/>
            <person name="Ohta F."/>
            <person name="Oishi K."/>
            <person name="Rigoutsos I."/>
            <person name="Sano M."/>
            <person name="Sasaki A."/>
            <person name="Sasakura Y."/>
            <person name="Shoguchi E."/>
            <person name="Shin-i T."/>
            <person name="Spagnuolo A."/>
            <person name="Stainier D."/>
            <person name="Suzuki M.M."/>
            <person name="Tassy O."/>
            <person name="Takatori N."/>
            <person name="Tokuoka M."/>
            <person name="Yagi K."/>
            <person name="Yoshizaki F."/>
            <person name="Wada S."/>
            <person name="Zhang C."/>
            <person name="Hyatt P.D."/>
            <person name="Larimer F."/>
            <person name="Detter C."/>
            <person name="Doggett N."/>
            <person name="Glavina T."/>
            <person name="Hawkins T."/>
            <person name="Richardson P."/>
            <person name="Lucas S."/>
            <person name="Kohara Y."/>
            <person name="Levine M."/>
            <person name="Satoh N."/>
            <person name="Rokhsar D.S."/>
        </authorList>
    </citation>
    <scope>NUCLEOTIDE SEQUENCE [LARGE SCALE GENOMIC DNA]</scope>
</reference>
<keyword evidence="1 4" id="KW-0812">Transmembrane</keyword>
<comment type="subcellular location">
    <subcellularLocation>
        <location evidence="4">Membrane</location>
        <topology evidence="4">Multi-pass membrane protein</topology>
    </subcellularLocation>
</comment>